<sequence>MRAGSMPLGGREPPRDSVTCFTRFGTRERLTRGYEMTYGTSWSSFGGRRTSRSLRRSTGLAVGTADGSLLCEEEITVNEIEASMLWFYGDLRLQGINGSLTASDLLNFVGFIPFLSLLMFCEDEDVVAPITKRNQRNI</sequence>
<gene>
    <name evidence="1" type="ORF">PIB30_069755</name>
</gene>
<reference evidence="1 2" key="1">
    <citation type="journal article" date="2023" name="Plants (Basel)">
        <title>Bridging the Gap: Combining Genomics and Transcriptomics Approaches to Understand Stylosanthes scabra, an Orphan Legume from the Brazilian Caatinga.</title>
        <authorList>
            <person name="Ferreira-Neto J.R.C."/>
            <person name="da Silva M.D."/>
            <person name="Binneck E."/>
            <person name="de Melo N.F."/>
            <person name="da Silva R.H."/>
            <person name="de Melo A.L.T.M."/>
            <person name="Pandolfi V."/>
            <person name="Bustamante F.O."/>
            <person name="Brasileiro-Vidal A.C."/>
            <person name="Benko-Iseppon A.M."/>
        </authorList>
    </citation>
    <scope>NUCLEOTIDE SEQUENCE [LARGE SCALE GENOMIC DNA]</scope>
    <source>
        <tissue evidence="1">Leaves</tissue>
    </source>
</reference>
<accession>A0ABU6VLN6</accession>
<evidence type="ECO:0000313" key="2">
    <source>
        <dbReference type="Proteomes" id="UP001341840"/>
    </source>
</evidence>
<dbReference type="Proteomes" id="UP001341840">
    <property type="component" value="Unassembled WGS sequence"/>
</dbReference>
<evidence type="ECO:0000313" key="1">
    <source>
        <dbReference type="EMBL" id="MED6174511.1"/>
    </source>
</evidence>
<proteinExistence type="predicted"/>
<keyword evidence="2" id="KW-1185">Reference proteome</keyword>
<dbReference type="EMBL" id="JASCZI010151807">
    <property type="protein sequence ID" value="MED6174511.1"/>
    <property type="molecule type" value="Genomic_DNA"/>
</dbReference>
<protein>
    <submittedName>
        <fullName evidence="1">Uncharacterized protein</fullName>
    </submittedName>
</protein>
<organism evidence="1 2">
    <name type="scientific">Stylosanthes scabra</name>
    <dbReference type="NCBI Taxonomy" id="79078"/>
    <lineage>
        <taxon>Eukaryota</taxon>
        <taxon>Viridiplantae</taxon>
        <taxon>Streptophyta</taxon>
        <taxon>Embryophyta</taxon>
        <taxon>Tracheophyta</taxon>
        <taxon>Spermatophyta</taxon>
        <taxon>Magnoliopsida</taxon>
        <taxon>eudicotyledons</taxon>
        <taxon>Gunneridae</taxon>
        <taxon>Pentapetalae</taxon>
        <taxon>rosids</taxon>
        <taxon>fabids</taxon>
        <taxon>Fabales</taxon>
        <taxon>Fabaceae</taxon>
        <taxon>Papilionoideae</taxon>
        <taxon>50 kb inversion clade</taxon>
        <taxon>dalbergioids sensu lato</taxon>
        <taxon>Dalbergieae</taxon>
        <taxon>Pterocarpus clade</taxon>
        <taxon>Stylosanthes</taxon>
    </lineage>
</organism>
<comment type="caution">
    <text evidence="1">The sequence shown here is derived from an EMBL/GenBank/DDBJ whole genome shotgun (WGS) entry which is preliminary data.</text>
</comment>
<name>A0ABU6VLN6_9FABA</name>